<reference evidence="2" key="1">
    <citation type="submission" date="2019-08" db="EMBL/GenBank/DDBJ databases">
        <authorList>
            <person name="Kucharzyk K."/>
            <person name="Murdoch R.W."/>
            <person name="Higgins S."/>
            <person name="Loffler F."/>
        </authorList>
    </citation>
    <scope>NUCLEOTIDE SEQUENCE</scope>
</reference>
<protein>
    <submittedName>
        <fullName evidence="2">Uncharacterized protein</fullName>
    </submittedName>
</protein>
<accession>A0A645FD26</accession>
<feature type="transmembrane region" description="Helical" evidence="1">
    <location>
        <begin position="42"/>
        <end position="60"/>
    </location>
</feature>
<keyword evidence="1" id="KW-0472">Membrane</keyword>
<feature type="transmembrane region" description="Helical" evidence="1">
    <location>
        <begin position="99"/>
        <end position="120"/>
    </location>
</feature>
<sequence length="124" mass="13919">MYKKNLKNLSRFITVCITSFIVSIILGQLISSFNGYHFRDVIFVEGILILMIGIFSAIGGNPMSLSLQDFGQINPQWLANISLETNEIDRKRIVDSCKVIINIDIINLSLMIGGFIVLLISRIL</sequence>
<feature type="transmembrane region" description="Helical" evidence="1">
    <location>
        <begin position="12"/>
        <end position="30"/>
    </location>
</feature>
<gene>
    <name evidence="2" type="ORF">SDC9_158570</name>
</gene>
<keyword evidence="1" id="KW-0812">Transmembrane</keyword>
<organism evidence="2">
    <name type="scientific">bioreactor metagenome</name>
    <dbReference type="NCBI Taxonomy" id="1076179"/>
    <lineage>
        <taxon>unclassified sequences</taxon>
        <taxon>metagenomes</taxon>
        <taxon>ecological metagenomes</taxon>
    </lineage>
</organism>
<proteinExistence type="predicted"/>
<name>A0A645FD26_9ZZZZ</name>
<comment type="caution">
    <text evidence="2">The sequence shown here is derived from an EMBL/GenBank/DDBJ whole genome shotgun (WGS) entry which is preliminary data.</text>
</comment>
<dbReference type="EMBL" id="VSSQ01057464">
    <property type="protein sequence ID" value="MPN11269.1"/>
    <property type="molecule type" value="Genomic_DNA"/>
</dbReference>
<keyword evidence="1" id="KW-1133">Transmembrane helix</keyword>
<dbReference type="AlphaFoldDB" id="A0A645FD26"/>
<evidence type="ECO:0000313" key="2">
    <source>
        <dbReference type="EMBL" id="MPN11269.1"/>
    </source>
</evidence>
<evidence type="ECO:0000256" key="1">
    <source>
        <dbReference type="SAM" id="Phobius"/>
    </source>
</evidence>